<dbReference type="InParanoid" id="A0A068UQB4"/>
<dbReference type="EMBL" id="HG739129">
    <property type="protein sequence ID" value="CDP10459.1"/>
    <property type="molecule type" value="Genomic_DNA"/>
</dbReference>
<keyword evidence="1" id="KW-1133">Transmembrane helix</keyword>
<protein>
    <submittedName>
        <fullName evidence="2">Uncharacterized protein</fullName>
    </submittedName>
</protein>
<gene>
    <name evidence="2" type="ORF">GSCOC_T00031191001</name>
</gene>
<feature type="transmembrane region" description="Helical" evidence="1">
    <location>
        <begin position="12"/>
        <end position="34"/>
    </location>
</feature>
<sequence length="64" mass="7499">MHSNRGGNGAFLVVIMYIIMRSLLGYHFSICCWIELRWRLAVKNFVADWIRQIAIVILSRSLVF</sequence>
<keyword evidence="1" id="KW-0812">Transmembrane</keyword>
<name>A0A068UQB4_COFCA</name>
<evidence type="ECO:0000313" key="2">
    <source>
        <dbReference type="EMBL" id="CDP10459.1"/>
    </source>
</evidence>
<proteinExistence type="predicted"/>
<evidence type="ECO:0000313" key="3">
    <source>
        <dbReference type="Proteomes" id="UP000295252"/>
    </source>
</evidence>
<keyword evidence="1" id="KW-0472">Membrane</keyword>
<dbReference type="AlphaFoldDB" id="A0A068UQB4"/>
<keyword evidence="3" id="KW-1185">Reference proteome</keyword>
<reference evidence="3" key="1">
    <citation type="journal article" date="2014" name="Science">
        <title>The coffee genome provides insight into the convergent evolution of caffeine biosynthesis.</title>
        <authorList>
            <person name="Denoeud F."/>
            <person name="Carretero-Paulet L."/>
            <person name="Dereeper A."/>
            <person name="Droc G."/>
            <person name="Guyot R."/>
            <person name="Pietrella M."/>
            <person name="Zheng C."/>
            <person name="Alberti A."/>
            <person name="Anthony F."/>
            <person name="Aprea G."/>
            <person name="Aury J.M."/>
            <person name="Bento P."/>
            <person name="Bernard M."/>
            <person name="Bocs S."/>
            <person name="Campa C."/>
            <person name="Cenci A."/>
            <person name="Combes M.C."/>
            <person name="Crouzillat D."/>
            <person name="Da Silva C."/>
            <person name="Daddiego L."/>
            <person name="De Bellis F."/>
            <person name="Dussert S."/>
            <person name="Garsmeur O."/>
            <person name="Gayraud T."/>
            <person name="Guignon V."/>
            <person name="Jahn K."/>
            <person name="Jamilloux V."/>
            <person name="Joet T."/>
            <person name="Labadie K."/>
            <person name="Lan T."/>
            <person name="Leclercq J."/>
            <person name="Lepelley M."/>
            <person name="Leroy T."/>
            <person name="Li L.T."/>
            <person name="Librado P."/>
            <person name="Lopez L."/>
            <person name="Munoz A."/>
            <person name="Noel B."/>
            <person name="Pallavicini A."/>
            <person name="Perrotta G."/>
            <person name="Poncet V."/>
            <person name="Pot D."/>
            <person name="Priyono X."/>
            <person name="Rigoreau M."/>
            <person name="Rouard M."/>
            <person name="Rozas J."/>
            <person name="Tranchant-Dubreuil C."/>
            <person name="VanBuren R."/>
            <person name="Zhang Q."/>
            <person name="Andrade A.C."/>
            <person name="Argout X."/>
            <person name="Bertrand B."/>
            <person name="de Kochko A."/>
            <person name="Graziosi G."/>
            <person name="Henry R.J."/>
            <person name="Jayarama X."/>
            <person name="Ming R."/>
            <person name="Nagai C."/>
            <person name="Rounsley S."/>
            <person name="Sankoff D."/>
            <person name="Giuliano G."/>
            <person name="Albert V.A."/>
            <person name="Wincker P."/>
            <person name="Lashermes P."/>
        </authorList>
    </citation>
    <scope>NUCLEOTIDE SEQUENCE [LARGE SCALE GENOMIC DNA]</scope>
    <source>
        <strain evidence="3">cv. DH200-94</strain>
    </source>
</reference>
<dbReference type="Gramene" id="CDP10459">
    <property type="protein sequence ID" value="CDP10459"/>
    <property type="gene ID" value="GSCOC_T00031191001"/>
</dbReference>
<organism evidence="2 3">
    <name type="scientific">Coffea canephora</name>
    <name type="common">Robusta coffee</name>
    <dbReference type="NCBI Taxonomy" id="49390"/>
    <lineage>
        <taxon>Eukaryota</taxon>
        <taxon>Viridiplantae</taxon>
        <taxon>Streptophyta</taxon>
        <taxon>Embryophyta</taxon>
        <taxon>Tracheophyta</taxon>
        <taxon>Spermatophyta</taxon>
        <taxon>Magnoliopsida</taxon>
        <taxon>eudicotyledons</taxon>
        <taxon>Gunneridae</taxon>
        <taxon>Pentapetalae</taxon>
        <taxon>asterids</taxon>
        <taxon>lamiids</taxon>
        <taxon>Gentianales</taxon>
        <taxon>Rubiaceae</taxon>
        <taxon>Ixoroideae</taxon>
        <taxon>Gardenieae complex</taxon>
        <taxon>Bertiereae - Coffeeae clade</taxon>
        <taxon>Coffeeae</taxon>
        <taxon>Coffea</taxon>
    </lineage>
</organism>
<evidence type="ECO:0000256" key="1">
    <source>
        <dbReference type="SAM" id="Phobius"/>
    </source>
</evidence>
<dbReference type="Proteomes" id="UP000295252">
    <property type="component" value="Chromosome VIII"/>
</dbReference>
<accession>A0A068UQB4</accession>